<dbReference type="SUPFAM" id="SSF159774">
    <property type="entry name" value="YerB-like"/>
    <property type="match status" value="1"/>
</dbReference>
<dbReference type="KEGG" id="sti:Sthe_1446"/>
<dbReference type="Proteomes" id="UP000002027">
    <property type="component" value="Chromosome 1"/>
</dbReference>
<dbReference type="EMBL" id="CP001823">
    <property type="protein sequence ID" value="ACZ38881.1"/>
    <property type="molecule type" value="Genomic_DNA"/>
</dbReference>
<evidence type="ECO:0000313" key="5">
    <source>
        <dbReference type="EMBL" id="ACZ38881.1"/>
    </source>
</evidence>
<dbReference type="FunCoup" id="D1C3R4">
    <property type="interactions" value="2"/>
</dbReference>
<proteinExistence type="predicted"/>
<evidence type="ECO:0000256" key="2">
    <source>
        <dbReference type="SAM" id="SignalP"/>
    </source>
</evidence>
<sequence>MRRRLAIVLCALALLATACTLGSSPTPTPVPPTATPEPTATATPTPTPTPSPTPTPTPEPTPTPVAHRSPLTGEPMETEPPRPIAVQIDNAPLARPHTGLTQADVVYETPTEAQLTRFTALYQTKAPDVVGPVRSARLVNLEVAPAHDAMLAYSGASIGVQDLLWQSGINLLIVEGNAAEAGWRDWSRPAPHNLYTSIPSLRAVADRFGWSRPTTGQSFTFGPPPPGGLPSAGVYIPYATGEVSFQYDPGTNRYLRFMGGVPHSDAQTGEQIAPRNVVVIFTTFTTTGIVEDVLGAYSLDVDLHSGGDAWIFRDGQRYGARWERSGPDATFRFIDPATEQEVPLGEGQTWIALVPQWLSATPNP</sequence>
<dbReference type="AlphaFoldDB" id="D1C3R4"/>
<feature type="chain" id="PRO_5003021896" evidence="2">
    <location>
        <begin position="19"/>
        <end position="364"/>
    </location>
</feature>
<dbReference type="InterPro" id="IPR035328">
    <property type="entry name" value="DUF3048_C"/>
</dbReference>
<dbReference type="Pfam" id="PF17479">
    <property type="entry name" value="DUF3048_C"/>
    <property type="match status" value="1"/>
</dbReference>
<dbReference type="Pfam" id="PF11258">
    <property type="entry name" value="DUF3048"/>
    <property type="match status" value="1"/>
</dbReference>
<protein>
    <submittedName>
        <fullName evidence="5">PT repeat-containing protein</fullName>
    </submittedName>
</protein>
<dbReference type="PROSITE" id="PS51257">
    <property type="entry name" value="PROKAR_LIPOPROTEIN"/>
    <property type="match status" value="1"/>
</dbReference>
<dbReference type="InterPro" id="IPR021416">
    <property type="entry name" value="DUF3048_N"/>
</dbReference>
<organism evidence="5 6">
    <name type="scientific">Sphaerobacter thermophilus (strain ATCC 49802 / DSM 20745 / KCCM 41009 / NCIMB 13125 / S 6022)</name>
    <dbReference type="NCBI Taxonomy" id="479434"/>
    <lineage>
        <taxon>Bacteria</taxon>
        <taxon>Pseudomonadati</taxon>
        <taxon>Thermomicrobiota</taxon>
        <taxon>Thermomicrobia</taxon>
        <taxon>Sphaerobacterales</taxon>
        <taxon>Sphaerobacterineae</taxon>
        <taxon>Sphaerobacteraceae</taxon>
        <taxon>Sphaerobacter</taxon>
    </lineage>
</organism>
<feature type="domain" description="DUF3048" evidence="4">
    <location>
        <begin position="235"/>
        <end position="351"/>
    </location>
</feature>
<keyword evidence="6" id="KW-1185">Reference proteome</keyword>
<feature type="compositionally biased region" description="Pro residues" evidence="1">
    <location>
        <begin position="26"/>
        <end position="35"/>
    </location>
</feature>
<dbReference type="STRING" id="479434.Sthe_1446"/>
<reference evidence="5 6" key="2">
    <citation type="journal article" date="2010" name="Stand. Genomic Sci.">
        <title>Complete genome sequence of Desulfohalobium retbaense type strain (HR(100)).</title>
        <authorList>
            <person name="Spring S."/>
            <person name="Nolan M."/>
            <person name="Lapidus A."/>
            <person name="Glavina Del Rio T."/>
            <person name="Copeland A."/>
            <person name="Tice H."/>
            <person name="Cheng J.F."/>
            <person name="Lucas S."/>
            <person name="Land M."/>
            <person name="Chen F."/>
            <person name="Bruce D."/>
            <person name="Goodwin L."/>
            <person name="Pitluck S."/>
            <person name="Ivanova N."/>
            <person name="Mavromatis K."/>
            <person name="Mikhailova N."/>
            <person name="Pati A."/>
            <person name="Chen A."/>
            <person name="Palaniappan K."/>
            <person name="Hauser L."/>
            <person name="Chang Y.J."/>
            <person name="Jeffries C.D."/>
            <person name="Munk C."/>
            <person name="Kiss H."/>
            <person name="Chain P."/>
            <person name="Han C."/>
            <person name="Brettin T."/>
            <person name="Detter J.C."/>
            <person name="Schuler E."/>
            <person name="Goker M."/>
            <person name="Rohde M."/>
            <person name="Bristow J."/>
            <person name="Eisen J.A."/>
            <person name="Markowitz V."/>
            <person name="Hugenholtz P."/>
            <person name="Kyrpides N.C."/>
            <person name="Klenk H.P."/>
        </authorList>
    </citation>
    <scope>NUCLEOTIDE SEQUENCE [LARGE SCALE GENOMIC DNA]</scope>
    <source>
        <strain evidence="6">ATCC 49802 / DSM 20745 / S 6022</strain>
    </source>
</reference>
<feature type="domain" description="DUF3048" evidence="3">
    <location>
        <begin position="71"/>
        <end position="210"/>
    </location>
</feature>
<dbReference type="OrthoDB" id="9779102at2"/>
<feature type="compositionally biased region" description="Pro residues" evidence="1">
    <location>
        <begin position="45"/>
        <end position="63"/>
    </location>
</feature>
<evidence type="ECO:0000313" key="6">
    <source>
        <dbReference type="Proteomes" id="UP000002027"/>
    </source>
</evidence>
<evidence type="ECO:0000259" key="4">
    <source>
        <dbReference type="Pfam" id="PF17479"/>
    </source>
</evidence>
<dbReference type="InterPro" id="IPR023158">
    <property type="entry name" value="YerB-like_sf"/>
</dbReference>
<feature type="region of interest" description="Disordered" evidence="1">
    <location>
        <begin position="20"/>
        <end position="80"/>
    </location>
</feature>
<gene>
    <name evidence="5" type="ordered locus">Sthe_1446</name>
</gene>
<dbReference type="InParanoid" id="D1C3R4"/>
<reference evidence="6" key="1">
    <citation type="submission" date="2009-11" db="EMBL/GenBank/DDBJ databases">
        <title>The complete chromosome 1 of Sphaerobacter thermophilus DSM 20745.</title>
        <authorList>
            <person name="Lucas S."/>
            <person name="Copeland A."/>
            <person name="Lapidus A."/>
            <person name="Glavina del Rio T."/>
            <person name="Dalin E."/>
            <person name="Tice H."/>
            <person name="Bruce D."/>
            <person name="Goodwin L."/>
            <person name="Pitluck S."/>
            <person name="Kyrpides N."/>
            <person name="Mavromatis K."/>
            <person name="Ivanova N."/>
            <person name="Mikhailova N."/>
            <person name="LaButti K.M."/>
            <person name="Clum A."/>
            <person name="Sun H.I."/>
            <person name="Brettin T."/>
            <person name="Detter J.C."/>
            <person name="Han C."/>
            <person name="Larimer F."/>
            <person name="Land M."/>
            <person name="Hauser L."/>
            <person name="Markowitz V."/>
            <person name="Cheng J.F."/>
            <person name="Hugenholtz P."/>
            <person name="Woyke T."/>
            <person name="Wu D."/>
            <person name="Steenblock K."/>
            <person name="Schneider S."/>
            <person name="Pukall R."/>
            <person name="Goeker M."/>
            <person name="Klenk H.P."/>
            <person name="Eisen J.A."/>
        </authorList>
    </citation>
    <scope>NUCLEOTIDE SEQUENCE [LARGE SCALE GENOMIC DNA]</scope>
    <source>
        <strain evidence="6">ATCC 49802 / DSM 20745 / S 6022</strain>
    </source>
</reference>
<evidence type="ECO:0000256" key="1">
    <source>
        <dbReference type="SAM" id="MobiDB-lite"/>
    </source>
</evidence>
<keyword evidence="2" id="KW-0732">Signal</keyword>
<feature type="signal peptide" evidence="2">
    <location>
        <begin position="1"/>
        <end position="18"/>
    </location>
</feature>
<dbReference type="HOGENOM" id="CLU_045984_0_0_0"/>
<evidence type="ECO:0000259" key="3">
    <source>
        <dbReference type="Pfam" id="PF11258"/>
    </source>
</evidence>
<accession>D1C3R4</accession>
<name>D1C3R4_SPHTD</name>
<dbReference type="Gene3D" id="3.50.90.10">
    <property type="entry name" value="YerB-like"/>
    <property type="match status" value="1"/>
</dbReference>
<dbReference type="eggNOG" id="COG1470">
    <property type="taxonomic scope" value="Bacteria"/>
</dbReference>